<evidence type="ECO:0000313" key="3">
    <source>
        <dbReference type="Proteomes" id="UP001151760"/>
    </source>
</evidence>
<proteinExistence type="predicted"/>
<sequence>MILKVLRVRHYSHEYSLLDRKRYAYLMLRDLWIRRGTPNSCFMICGSEELHSSYSLLLTSMCCDDAYLVTPRVSSLAGCDRLVSEPGYTEVEDPEEEPIEEKPLEEPKEEG</sequence>
<accession>A0ABQ4X479</accession>
<feature type="compositionally biased region" description="Basic and acidic residues" evidence="1">
    <location>
        <begin position="100"/>
        <end position="111"/>
    </location>
</feature>
<dbReference type="Proteomes" id="UP001151760">
    <property type="component" value="Unassembled WGS sequence"/>
</dbReference>
<reference evidence="2" key="1">
    <citation type="journal article" date="2022" name="Int. J. Mol. Sci.">
        <title>Draft Genome of Tanacetum Coccineum: Genomic Comparison of Closely Related Tanacetum-Family Plants.</title>
        <authorList>
            <person name="Yamashiro T."/>
            <person name="Shiraishi A."/>
            <person name="Nakayama K."/>
            <person name="Satake H."/>
        </authorList>
    </citation>
    <scope>NUCLEOTIDE SEQUENCE</scope>
</reference>
<comment type="caution">
    <text evidence="2">The sequence shown here is derived from an EMBL/GenBank/DDBJ whole genome shotgun (WGS) entry which is preliminary data.</text>
</comment>
<feature type="region of interest" description="Disordered" evidence="1">
    <location>
        <begin position="86"/>
        <end position="111"/>
    </location>
</feature>
<organism evidence="2 3">
    <name type="scientific">Tanacetum coccineum</name>
    <dbReference type="NCBI Taxonomy" id="301880"/>
    <lineage>
        <taxon>Eukaryota</taxon>
        <taxon>Viridiplantae</taxon>
        <taxon>Streptophyta</taxon>
        <taxon>Embryophyta</taxon>
        <taxon>Tracheophyta</taxon>
        <taxon>Spermatophyta</taxon>
        <taxon>Magnoliopsida</taxon>
        <taxon>eudicotyledons</taxon>
        <taxon>Gunneridae</taxon>
        <taxon>Pentapetalae</taxon>
        <taxon>asterids</taxon>
        <taxon>campanulids</taxon>
        <taxon>Asterales</taxon>
        <taxon>Asteraceae</taxon>
        <taxon>Asteroideae</taxon>
        <taxon>Anthemideae</taxon>
        <taxon>Anthemidinae</taxon>
        <taxon>Tanacetum</taxon>
    </lineage>
</organism>
<protein>
    <submittedName>
        <fullName evidence="2">Uncharacterized protein</fullName>
    </submittedName>
</protein>
<evidence type="ECO:0000256" key="1">
    <source>
        <dbReference type="SAM" id="MobiDB-lite"/>
    </source>
</evidence>
<gene>
    <name evidence="2" type="ORF">Tco_0654594</name>
</gene>
<dbReference type="EMBL" id="BQNB010009176">
    <property type="protein sequence ID" value="GJS59810.1"/>
    <property type="molecule type" value="Genomic_DNA"/>
</dbReference>
<keyword evidence="3" id="KW-1185">Reference proteome</keyword>
<reference evidence="2" key="2">
    <citation type="submission" date="2022-01" db="EMBL/GenBank/DDBJ databases">
        <authorList>
            <person name="Yamashiro T."/>
            <person name="Shiraishi A."/>
            <person name="Satake H."/>
            <person name="Nakayama K."/>
        </authorList>
    </citation>
    <scope>NUCLEOTIDE SEQUENCE</scope>
</reference>
<feature type="compositionally biased region" description="Acidic residues" evidence="1">
    <location>
        <begin position="90"/>
        <end position="99"/>
    </location>
</feature>
<evidence type="ECO:0000313" key="2">
    <source>
        <dbReference type="EMBL" id="GJS59810.1"/>
    </source>
</evidence>
<name>A0ABQ4X479_9ASTR</name>